<dbReference type="Proteomes" id="UP001498421">
    <property type="component" value="Unassembled WGS sequence"/>
</dbReference>
<evidence type="ECO:0000256" key="1">
    <source>
        <dbReference type="SAM" id="MobiDB-lite"/>
    </source>
</evidence>
<keyword evidence="3" id="KW-1185">Reference proteome</keyword>
<evidence type="ECO:0000313" key="2">
    <source>
        <dbReference type="EMBL" id="KAK7429145.1"/>
    </source>
</evidence>
<feature type="compositionally biased region" description="Basic residues" evidence="1">
    <location>
        <begin position="12"/>
        <end position="25"/>
    </location>
</feature>
<reference evidence="2 3" key="1">
    <citation type="journal article" date="2025" name="Microbiol. Resour. Announc.">
        <title>Draft genome sequences for Neonectria magnoliae and Neonectria punicea, canker pathogens of Liriodendron tulipifera and Acer saccharum in West Virginia.</title>
        <authorList>
            <person name="Petronek H.M."/>
            <person name="Kasson M.T."/>
            <person name="Metheny A.M."/>
            <person name="Stauder C.M."/>
            <person name="Lovett B."/>
            <person name="Lynch S.C."/>
            <person name="Garnas J.R."/>
            <person name="Kasson L.R."/>
            <person name="Stajich J.E."/>
        </authorList>
    </citation>
    <scope>NUCLEOTIDE SEQUENCE [LARGE SCALE GENOMIC DNA]</scope>
    <source>
        <strain evidence="2 3">NRRL 64651</strain>
    </source>
</reference>
<gene>
    <name evidence="2" type="ORF">QQZ08_004360</name>
</gene>
<evidence type="ECO:0000313" key="3">
    <source>
        <dbReference type="Proteomes" id="UP001498421"/>
    </source>
</evidence>
<name>A0ABR1I6P9_9HYPO</name>
<feature type="region of interest" description="Disordered" evidence="1">
    <location>
        <begin position="1"/>
        <end position="36"/>
    </location>
</feature>
<sequence>MSFPRPVPITKVRSRKKIAREKTARRNSSFRSNIIGSMIDGPSRSYHRYNAGKTSKATGVQINYRRDQAFQGELEIVKVAMPRMHPLFYLESDDPCDIPSMFGLELVARAYDGSCGDSGDSYSPPDDDLSNPLAVSARTLRQFVDGESVRCEDELTIASIV</sequence>
<accession>A0ABR1I6P9</accession>
<protein>
    <submittedName>
        <fullName evidence="2">Uncharacterized protein</fullName>
    </submittedName>
</protein>
<comment type="caution">
    <text evidence="2">The sequence shown here is derived from an EMBL/GenBank/DDBJ whole genome shotgun (WGS) entry which is preliminary data.</text>
</comment>
<organism evidence="2 3">
    <name type="scientific">Neonectria magnoliae</name>
    <dbReference type="NCBI Taxonomy" id="2732573"/>
    <lineage>
        <taxon>Eukaryota</taxon>
        <taxon>Fungi</taxon>
        <taxon>Dikarya</taxon>
        <taxon>Ascomycota</taxon>
        <taxon>Pezizomycotina</taxon>
        <taxon>Sordariomycetes</taxon>
        <taxon>Hypocreomycetidae</taxon>
        <taxon>Hypocreales</taxon>
        <taxon>Nectriaceae</taxon>
        <taxon>Neonectria</taxon>
    </lineage>
</organism>
<dbReference type="EMBL" id="JAZAVK010000032">
    <property type="protein sequence ID" value="KAK7429145.1"/>
    <property type="molecule type" value="Genomic_DNA"/>
</dbReference>
<proteinExistence type="predicted"/>
<feature type="compositionally biased region" description="Polar residues" evidence="1">
    <location>
        <begin position="26"/>
        <end position="35"/>
    </location>
</feature>